<proteinExistence type="predicted"/>
<accession>A0A5S3N3K4</accession>
<evidence type="ECO:0000313" key="3">
    <source>
        <dbReference type="Proteomes" id="UP000307140"/>
    </source>
</evidence>
<keyword evidence="1" id="KW-1133">Transmembrane helix</keyword>
<dbReference type="RefSeq" id="WP_138535745.1">
    <property type="nucleotide sequence ID" value="NZ_VANR01000004.1"/>
</dbReference>
<feature type="transmembrane region" description="Helical" evidence="1">
    <location>
        <begin position="59"/>
        <end position="76"/>
    </location>
</feature>
<comment type="caution">
    <text evidence="2">The sequence shown here is derived from an EMBL/GenBank/DDBJ whole genome shotgun (WGS) entry which is preliminary data.</text>
</comment>
<dbReference type="EMBL" id="VANR01000004">
    <property type="protein sequence ID" value="TMM29895.1"/>
    <property type="molecule type" value="Genomic_DNA"/>
</dbReference>
<gene>
    <name evidence="2" type="ORF">FDT66_08475</name>
</gene>
<sequence>MSTNQPTNKNEEEVDLGSLFVIIGRGFKNFFNFIGNIFKGIFHFFITILIFLKKNIIKIGIAAVIGFIIGLFLQITTTDRFESNMLVQPNFKSSRQLYNNVKFYNDLVKQKDTLGLQNTFNINKEEAAALKKFTIEPIANQNDVIDSYNDFIQSVDTTTVKSYTFDEFKASFTDLDYKIHKINVIAEKNDIFNKLDEVIISSVVKNKYFNRLKTLTNENLNRTDSLLRQNLTQIDTLRRVYMEVMVEEAKKQSSGTSIDLGGEKRTTKELELFETNRKLNADLKTVVEDKSEKYEVINVISNFQPIGSEIKGVTKNKAFQLAIVGALIMIFILLLLKLNSYLNTYKK</sequence>
<organism evidence="2 3">
    <name type="scientific">Polaribacter aestuariivivens</name>
    <dbReference type="NCBI Taxonomy" id="2304626"/>
    <lineage>
        <taxon>Bacteria</taxon>
        <taxon>Pseudomonadati</taxon>
        <taxon>Bacteroidota</taxon>
        <taxon>Flavobacteriia</taxon>
        <taxon>Flavobacteriales</taxon>
        <taxon>Flavobacteriaceae</taxon>
    </lineage>
</organism>
<protein>
    <submittedName>
        <fullName evidence="2">Uncharacterized protein</fullName>
    </submittedName>
</protein>
<name>A0A5S3N3K4_9FLAO</name>
<keyword evidence="1" id="KW-0472">Membrane</keyword>
<reference evidence="2 3" key="1">
    <citation type="submission" date="2019-05" db="EMBL/GenBank/DDBJ databases">
        <title>Polaribacter aestuariivivens sp. nov., isolated from a tidal flat.</title>
        <authorList>
            <person name="Yoon J.-H."/>
        </authorList>
    </citation>
    <scope>NUCLEOTIDE SEQUENCE [LARGE SCALE GENOMIC DNA]</scope>
    <source>
        <strain evidence="2 3">DBTF-3</strain>
    </source>
</reference>
<keyword evidence="3" id="KW-1185">Reference proteome</keyword>
<dbReference type="Proteomes" id="UP000307140">
    <property type="component" value="Unassembled WGS sequence"/>
</dbReference>
<evidence type="ECO:0000313" key="2">
    <source>
        <dbReference type="EMBL" id="TMM29895.1"/>
    </source>
</evidence>
<dbReference type="OrthoDB" id="1452530at2"/>
<feature type="transmembrane region" description="Helical" evidence="1">
    <location>
        <begin position="30"/>
        <end position="52"/>
    </location>
</feature>
<evidence type="ECO:0000256" key="1">
    <source>
        <dbReference type="SAM" id="Phobius"/>
    </source>
</evidence>
<dbReference type="AlphaFoldDB" id="A0A5S3N3K4"/>
<keyword evidence="1" id="KW-0812">Transmembrane</keyword>
<feature type="transmembrane region" description="Helical" evidence="1">
    <location>
        <begin position="318"/>
        <end position="338"/>
    </location>
</feature>